<evidence type="ECO:0000313" key="1">
    <source>
        <dbReference type="EMBL" id="KAL0087345.1"/>
    </source>
</evidence>
<comment type="caution">
    <text evidence="1">The sequence shown here is derived from an EMBL/GenBank/DDBJ whole genome shotgun (WGS) entry which is preliminary data.</text>
</comment>
<name>A0ABR3B314_PHYBL</name>
<proteinExistence type="predicted"/>
<keyword evidence="2" id="KW-1185">Reference proteome</keyword>
<dbReference type="EMBL" id="JBCLYO010000007">
    <property type="protein sequence ID" value="KAL0087345.1"/>
    <property type="molecule type" value="Genomic_DNA"/>
</dbReference>
<organism evidence="1 2">
    <name type="scientific">Phycomyces blakesleeanus</name>
    <dbReference type="NCBI Taxonomy" id="4837"/>
    <lineage>
        <taxon>Eukaryota</taxon>
        <taxon>Fungi</taxon>
        <taxon>Fungi incertae sedis</taxon>
        <taxon>Mucoromycota</taxon>
        <taxon>Mucoromycotina</taxon>
        <taxon>Mucoromycetes</taxon>
        <taxon>Mucorales</taxon>
        <taxon>Phycomycetaceae</taxon>
        <taxon>Phycomyces</taxon>
    </lineage>
</organism>
<evidence type="ECO:0008006" key="3">
    <source>
        <dbReference type="Google" id="ProtNLM"/>
    </source>
</evidence>
<reference evidence="1 2" key="1">
    <citation type="submission" date="2024-04" db="EMBL/GenBank/DDBJ databases">
        <title>Symmetric and asymmetric DNA N6-adenine methylation regulates different biological responses in Mucorales.</title>
        <authorList>
            <consortium name="Lawrence Berkeley National Laboratory"/>
            <person name="Lax C."/>
            <person name="Mondo S.J."/>
            <person name="Osorio-Concepcion M."/>
            <person name="Muszewska A."/>
            <person name="Corrochano-Luque M."/>
            <person name="Gutierrez G."/>
            <person name="Riley R."/>
            <person name="Lipzen A."/>
            <person name="Guo J."/>
            <person name="Hundley H."/>
            <person name="Amirebrahimi M."/>
            <person name="Ng V."/>
            <person name="Lorenzo-Gutierrez D."/>
            <person name="Binder U."/>
            <person name="Yang J."/>
            <person name="Song Y."/>
            <person name="Canovas D."/>
            <person name="Navarro E."/>
            <person name="Freitag M."/>
            <person name="Gabaldon T."/>
            <person name="Grigoriev I.V."/>
            <person name="Corrochano L.M."/>
            <person name="Nicolas F.E."/>
            <person name="Garre V."/>
        </authorList>
    </citation>
    <scope>NUCLEOTIDE SEQUENCE [LARGE SCALE GENOMIC DNA]</scope>
    <source>
        <strain evidence="1 2">L51</strain>
    </source>
</reference>
<gene>
    <name evidence="1" type="ORF">J3Q64DRAFT_1821068</name>
</gene>
<protein>
    <recommendedName>
        <fullName evidence="3">Homeodomain-like DNA binding domain-containing transcription factor</fullName>
    </recommendedName>
</protein>
<dbReference type="Proteomes" id="UP001448207">
    <property type="component" value="Unassembled WGS sequence"/>
</dbReference>
<accession>A0ABR3B314</accession>
<sequence length="142" mass="15987">MKPRFYFMGIKRPCLHKSLSAHSCSKVIPVGIDINYGQSSINCFEKRKRDVSANDLYLKQVHELLLSRYEESGSLNKMFPSFEKNLMTLKTWKILDALRVMRGIRGIRVIRAIRVIGALMTLRALGALGALGASKSSKISQT</sequence>
<evidence type="ECO:0000313" key="2">
    <source>
        <dbReference type="Proteomes" id="UP001448207"/>
    </source>
</evidence>